<organism evidence="6 7">
    <name type="scientific">Basidiobolus ranarum</name>
    <dbReference type="NCBI Taxonomy" id="34480"/>
    <lineage>
        <taxon>Eukaryota</taxon>
        <taxon>Fungi</taxon>
        <taxon>Fungi incertae sedis</taxon>
        <taxon>Zoopagomycota</taxon>
        <taxon>Entomophthoromycotina</taxon>
        <taxon>Basidiobolomycetes</taxon>
        <taxon>Basidiobolales</taxon>
        <taxon>Basidiobolaceae</taxon>
        <taxon>Basidiobolus</taxon>
    </lineage>
</organism>
<keyword evidence="4" id="KW-0732">Signal</keyword>
<proteinExistence type="inferred from homology"/>
<evidence type="ECO:0000256" key="4">
    <source>
        <dbReference type="SAM" id="SignalP"/>
    </source>
</evidence>
<gene>
    <name evidence="6" type="primary">APR1_6</name>
    <name evidence="6" type="ORF">K7432_009919</name>
</gene>
<feature type="domain" description="Peptidase A1" evidence="5">
    <location>
        <begin position="75"/>
        <end position="378"/>
    </location>
</feature>
<dbReference type="InterPro" id="IPR001969">
    <property type="entry name" value="Aspartic_peptidase_AS"/>
</dbReference>
<comment type="similarity">
    <text evidence="1 3">Belongs to the peptidase A1 family.</text>
</comment>
<keyword evidence="7" id="KW-1185">Reference proteome</keyword>
<feature type="signal peptide" evidence="4">
    <location>
        <begin position="1"/>
        <end position="19"/>
    </location>
</feature>
<dbReference type="EMBL" id="JASJQH010007521">
    <property type="protein sequence ID" value="KAK9707936.1"/>
    <property type="molecule type" value="Genomic_DNA"/>
</dbReference>
<keyword evidence="3 6" id="KW-0378">Hydrolase</keyword>
<dbReference type="PANTHER" id="PTHR47966">
    <property type="entry name" value="BETA-SITE APP-CLEAVING ENZYME, ISOFORM A-RELATED"/>
    <property type="match status" value="1"/>
</dbReference>
<dbReference type="EC" id="3.4.23.25" evidence="6"/>
<evidence type="ECO:0000256" key="2">
    <source>
        <dbReference type="ARBA" id="ARBA00022750"/>
    </source>
</evidence>
<feature type="chain" id="PRO_5045477208" evidence="4">
    <location>
        <begin position="20"/>
        <end position="413"/>
    </location>
</feature>
<protein>
    <submittedName>
        <fullName evidence="6">Aspartic proteinase</fullName>
        <ecNumber evidence="6">3.4.23.25</ecNumber>
    </submittedName>
</protein>
<keyword evidence="2 3" id="KW-0064">Aspartyl protease</keyword>
<dbReference type="PROSITE" id="PS00141">
    <property type="entry name" value="ASP_PROTEASE"/>
    <property type="match status" value="2"/>
</dbReference>
<evidence type="ECO:0000259" key="5">
    <source>
        <dbReference type="PROSITE" id="PS51767"/>
    </source>
</evidence>
<evidence type="ECO:0000313" key="6">
    <source>
        <dbReference type="EMBL" id="KAK9707936.1"/>
    </source>
</evidence>
<evidence type="ECO:0000256" key="1">
    <source>
        <dbReference type="ARBA" id="ARBA00007447"/>
    </source>
</evidence>
<dbReference type="Proteomes" id="UP001479436">
    <property type="component" value="Unassembled WGS sequence"/>
</dbReference>
<dbReference type="PROSITE" id="PS51767">
    <property type="entry name" value="PEPTIDASE_A1"/>
    <property type="match status" value="1"/>
</dbReference>
<reference evidence="6 7" key="1">
    <citation type="submission" date="2023-04" db="EMBL/GenBank/DDBJ databases">
        <title>Genome of Basidiobolus ranarum AG-B5.</title>
        <authorList>
            <person name="Stajich J.E."/>
            <person name="Carter-House D."/>
            <person name="Gryganskyi A."/>
        </authorList>
    </citation>
    <scope>NUCLEOTIDE SEQUENCE [LARGE SCALE GENOMIC DNA]</scope>
    <source>
        <strain evidence="6 7">AG-B5</strain>
    </source>
</reference>
<accession>A0ABR2VWB2</accession>
<keyword evidence="3" id="KW-0645">Protease</keyword>
<evidence type="ECO:0000313" key="7">
    <source>
        <dbReference type="Proteomes" id="UP001479436"/>
    </source>
</evidence>
<dbReference type="Gene3D" id="2.40.70.10">
    <property type="entry name" value="Acid Proteases"/>
    <property type="match status" value="2"/>
</dbReference>
<evidence type="ECO:0000256" key="3">
    <source>
        <dbReference type="RuleBase" id="RU000454"/>
    </source>
</evidence>
<dbReference type="Pfam" id="PF00026">
    <property type="entry name" value="Asp"/>
    <property type="match status" value="1"/>
</dbReference>
<dbReference type="InterPro" id="IPR001461">
    <property type="entry name" value="Aspartic_peptidase_A1"/>
</dbReference>
<dbReference type="InterPro" id="IPR021109">
    <property type="entry name" value="Peptidase_aspartic_dom_sf"/>
</dbReference>
<dbReference type="GO" id="GO:0004190">
    <property type="term" value="F:aspartic-type endopeptidase activity"/>
    <property type="evidence" value="ECO:0007669"/>
    <property type="project" value="UniProtKB-EC"/>
</dbReference>
<dbReference type="PANTHER" id="PTHR47966:SF51">
    <property type="entry name" value="BETA-SITE APP-CLEAVING ENZYME, ISOFORM A-RELATED"/>
    <property type="match status" value="1"/>
</dbReference>
<name>A0ABR2VWB2_9FUNG</name>
<sequence>MKSLRKLCALYLAVGIVNCDNLVRMNLSSNRPAKYLRNQLEMSIVQLQHKYDHIENSTHSQSGTLQLSNSYDLSYFGEITIGTPPQKFQVIFDTGSADLWVPSSKCLSLACRSHKNFDAAKSSTYHQIGDNFSLKYGTGSIRGFVSQDTCTIGGITIPNQKFGQALEESNFFENTTADGIMGMAFVELSGMRVKPPFYNMIDENLVNSTTFGVWLGNYPSRGQVTFGGLDPNHYTGPLSWVDVYEQNYWSVPLVGVSIDDSPINLVSLVAAIDTGTSLITIPESDADAINMALNGAPLGGGLYQLSSCLGLPQVEITLGDLQLSLSPQHYCIDNGDGVYISGFASAGSQETMWIVGDVFLREFYTAFDMSDKPRIGFAVAAKDGDGSQSSSVQSYNPQAIFLLVTILTAYRFM</sequence>
<comment type="caution">
    <text evidence="6">The sequence shown here is derived from an EMBL/GenBank/DDBJ whole genome shotgun (WGS) entry which is preliminary data.</text>
</comment>
<dbReference type="PRINTS" id="PR00792">
    <property type="entry name" value="PEPSIN"/>
</dbReference>
<dbReference type="SUPFAM" id="SSF50630">
    <property type="entry name" value="Acid proteases"/>
    <property type="match status" value="1"/>
</dbReference>
<dbReference type="InterPro" id="IPR033121">
    <property type="entry name" value="PEPTIDASE_A1"/>
</dbReference>